<reference evidence="1 2" key="1">
    <citation type="submission" date="2014-04" db="EMBL/GenBank/DDBJ databases">
        <authorList>
            <consortium name="DOE Joint Genome Institute"/>
            <person name="Kuo A."/>
            <person name="Kohler A."/>
            <person name="Nagy L.G."/>
            <person name="Floudas D."/>
            <person name="Copeland A."/>
            <person name="Barry K.W."/>
            <person name="Cichocki N."/>
            <person name="Veneault-Fourrey C."/>
            <person name="LaButti K."/>
            <person name="Lindquist E.A."/>
            <person name="Lipzen A."/>
            <person name="Lundell T."/>
            <person name="Morin E."/>
            <person name="Murat C."/>
            <person name="Sun H."/>
            <person name="Tunlid A."/>
            <person name="Henrissat B."/>
            <person name="Grigoriev I.V."/>
            <person name="Hibbett D.S."/>
            <person name="Martin F."/>
            <person name="Nordberg H.P."/>
            <person name="Cantor M.N."/>
            <person name="Hua S.X."/>
        </authorList>
    </citation>
    <scope>NUCLEOTIDE SEQUENCE [LARGE SCALE GENOMIC DNA]</scope>
    <source>
        <strain evidence="1 2">LaAM-08-1</strain>
    </source>
</reference>
<proteinExistence type="predicted"/>
<dbReference type="HOGENOM" id="CLU_2109405_0_0_1"/>
<reference evidence="2" key="2">
    <citation type="submission" date="2015-01" db="EMBL/GenBank/DDBJ databases">
        <title>Evolutionary Origins and Diversification of the Mycorrhizal Mutualists.</title>
        <authorList>
            <consortium name="DOE Joint Genome Institute"/>
            <consortium name="Mycorrhizal Genomics Consortium"/>
            <person name="Kohler A."/>
            <person name="Kuo A."/>
            <person name="Nagy L.G."/>
            <person name="Floudas D."/>
            <person name="Copeland A."/>
            <person name="Barry K.W."/>
            <person name="Cichocki N."/>
            <person name="Veneault-Fourrey C."/>
            <person name="LaButti K."/>
            <person name="Lindquist E.A."/>
            <person name="Lipzen A."/>
            <person name="Lundell T."/>
            <person name="Morin E."/>
            <person name="Murat C."/>
            <person name="Riley R."/>
            <person name="Ohm R."/>
            <person name="Sun H."/>
            <person name="Tunlid A."/>
            <person name="Henrissat B."/>
            <person name="Grigoriev I.V."/>
            <person name="Hibbett D.S."/>
            <person name="Martin F."/>
        </authorList>
    </citation>
    <scope>NUCLEOTIDE SEQUENCE [LARGE SCALE GENOMIC DNA]</scope>
    <source>
        <strain evidence="2">LaAM-08-1</strain>
    </source>
</reference>
<protein>
    <submittedName>
        <fullName evidence="1">Unplaced genomic scaffold K443scaffold_14, whole genome shotgun sequence</fullName>
    </submittedName>
</protein>
<dbReference type="AlphaFoldDB" id="A0A0C9YA45"/>
<evidence type="ECO:0000313" key="1">
    <source>
        <dbReference type="EMBL" id="KIK07102.1"/>
    </source>
</evidence>
<accession>A0A0C9YA45</accession>
<evidence type="ECO:0000313" key="2">
    <source>
        <dbReference type="Proteomes" id="UP000054477"/>
    </source>
</evidence>
<keyword evidence="2" id="KW-1185">Reference proteome</keyword>
<sequence length="115" mass="12008">MQVADWDGTENARVVGDDERRTRVWEWVVVVGCRASDDLVQKVEHRLHALTKDSRPHSVVVVAAAAAVSVVAAPPLTNDTALVFAVAEAAPGIKVPPPAVVAASEDAPAVEPVAA</sequence>
<dbReference type="Proteomes" id="UP000054477">
    <property type="component" value="Unassembled WGS sequence"/>
</dbReference>
<gene>
    <name evidence="1" type="ORF">K443DRAFT_2589</name>
</gene>
<organism evidence="1 2">
    <name type="scientific">Laccaria amethystina LaAM-08-1</name>
    <dbReference type="NCBI Taxonomy" id="1095629"/>
    <lineage>
        <taxon>Eukaryota</taxon>
        <taxon>Fungi</taxon>
        <taxon>Dikarya</taxon>
        <taxon>Basidiomycota</taxon>
        <taxon>Agaricomycotina</taxon>
        <taxon>Agaricomycetes</taxon>
        <taxon>Agaricomycetidae</taxon>
        <taxon>Agaricales</taxon>
        <taxon>Agaricineae</taxon>
        <taxon>Hydnangiaceae</taxon>
        <taxon>Laccaria</taxon>
    </lineage>
</organism>
<name>A0A0C9YA45_9AGAR</name>
<dbReference type="EMBL" id="KN838549">
    <property type="protein sequence ID" value="KIK07102.1"/>
    <property type="molecule type" value="Genomic_DNA"/>
</dbReference>